<evidence type="ECO:0000313" key="2">
    <source>
        <dbReference type="EMBL" id="GAA4787272.1"/>
    </source>
</evidence>
<dbReference type="RefSeq" id="WP_345443325.1">
    <property type="nucleotide sequence ID" value="NZ_BAABKP010000001.1"/>
</dbReference>
<evidence type="ECO:0000313" key="3">
    <source>
        <dbReference type="Proteomes" id="UP001500187"/>
    </source>
</evidence>
<name>A0ABP9AWJ7_9MICC</name>
<proteinExistence type="predicted"/>
<organism evidence="2 3">
    <name type="scientific">Rothia endophytica</name>
    <dbReference type="NCBI Taxonomy" id="1324766"/>
    <lineage>
        <taxon>Bacteria</taxon>
        <taxon>Bacillati</taxon>
        <taxon>Actinomycetota</taxon>
        <taxon>Actinomycetes</taxon>
        <taxon>Micrococcales</taxon>
        <taxon>Micrococcaceae</taxon>
        <taxon>Rothia</taxon>
    </lineage>
</organism>
<gene>
    <name evidence="2" type="ORF">GCM10023352_01000</name>
</gene>
<comment type="caution">
    <text evidence="2">The sequence shown here is derived from an EMBL/GenBank/DDBJ whole genome shotgun (WGS) entry which is preliminary data.</text>
</comment>
<keyword evidence="3" id="KW-1185">Reference proteome</keyword>
<protein>
    <submittedName>
        <fullName evidence="2">Uncharacterized protein</fullName>
    </submittedName>
</protein>
<accession>A0ABP9AWJ7</accession>
<feature type="region of interest" description="Disordered" evidence="1">
    <location>
        <begin position="254"/>
        <end position="290"/>
    </location>
</feature>
<dbReference type="Proteomes" id="UP001500187">
    <property type="component" value="Unassembled WGS sequence"/>
</dbReference>
<sequence>MTDSAPGTPPAGQQPQPLAVRRLKKLRLRHPDDTPEQLKSRVSAVFIRDFTLVGGVSAGAEHFTPGAVGRFTRNPKIALATRAAAHLGSAGQKIAGAGQSAQQGVNTAAHVGSAQVIKTYVHALALLHGRQVADAEDAAEQLLGGGVNDLLAALDAPRQSTPQDQSFSLLGAIGVFAARNPQAFLLIKAGEQLAKTGSAVLTNSKERKLFAASLVEQLAEQLGEPPADFPQFLSREALKDSRAKASDIADDADTLAEEGQGPGGILAEGAEQTKGAPPVQDPIELPENHPGAIGARLAARAYMKARGRMGR</sequence>
<reference evidence="3" key="1">
    <citation type="journal article" date="2019" name="Int. J. Syst. Evol. Microbiol.">
        <title>The Global Catalogue of Microorganisms (GCM) 10K type strain sequencing project: providing services to taxonomists for standard genome sequencing and annotation.</title>
        <authorList>
            <consortium name="The Broad Institute Genomics Platform"/>
            <consortium name="The Broad Institute Genome Sequencing Center for Infectious Disease"/>
            <person name="Wu L."/>
            <person name="Ma J."/>
        </authorList>
    </citation>
    <scope>NUCLEOTIDE SEQUENCE [LARGE SCALE GENOMIC DNA]</scope>
    <source>
        <strain evidence="3">JCM 18541</strain>
    </source>
</reference>
<evidence type="ECO:0000256" key="1">
    <source>
        <dbReference type="SAM" id="MobiDB-lite"/>
    </source>
</evidence>
<dbReference type="EMBL" id="BAABKP010000001">
    <property type="protein sequence ID" value="GAA4787272.1"/>
    <property type="molecule type" value="Genomic_DNA"/>
</dbReference>